<gene>
    <name evidence="6" type="ORF">Taro_054486</name>
</gene>
<dbReference type="PROSITE" id="PS51035">
    <property type="entry name" value="BAG"/>
    <property type="match status" value="1"/>
</dbReference>
<evidence type="ECO:0000259" key="4">
    <source>
        <dbReference type="PROSITE" id="PS50053"/>
    </source>
</evidence>
<feature type="region of interest" description="Disordered" evidence="3">
    <location>
        <begin position="19"/>
        <end position="39"/>
    </location>
</feature>
<dbReference type="GO" id="GO:0051087">
    <property type="term" value="F:protein-folding chaperone binding"/>
    <property type="evidence" value="ECO:0007669"/>
    <property type="project" value="InterPro"/>
</dbReference>
<comment type="caution">
    <text evidence="6">The sequence shown here is derived from an EMBL/GenBank/DDBJ whole genome shotgun (WGS) entry which is preliminary data.</text>
</comment>
<reference evidence="6" key="1">
    <citation type="submission" date="2017-07" db="EMBL/GenBank/DDBJ databases">
        <title>Taro Niue Genome Assembly and Annotation.</title>
        <authorList>
            <person name="Atibalentja N."/>
            <person name="Keating K."/>
            <person name="Fields C.J."/>
        </authorList>
    </citation>
    <scope>NUCLEOTIDE SEQUENCE</scope>
    <source>
        <strain evidence="6">Niue_2</strain>
        <tissue evidence="6">Leaf</tissue>
    </source>
</reference>
<dbReference type="SMART" id="SM00264">
    <property type="entry name" value="BAG"/>
    <property type="match status" value="1"/>
</dbReference>
<feature type="domain" description="BAG" evidence="5">
    <location>
        <begin position="155"/>
        <end position="233"/>
    </location>
</feature>
<evidence type="ECO:0008006" key="8">
    <source>
        <dbReference type="Google" id="ProtNLM"/>
    </source>
</evidence>
<feature type="region of interest" description="Disordered" evidence="3">
    <location>
        <begin position="236"/>
        <end position="286"/>
    </location>
</feature>
<accession>A0A843XQ67</accession>
<dbReference type="AlphaFoldDB" id="A0A843XQ67"/>
<dbReference type="GO" id="GO:0050821">
    <property type="term" value="P:protein stabilization"/>
    <property type="evidence" value="ECO:0007669"/>
    <property type="project" value="TreeGrafter"/>
</dbReference>
<dbReference type="FunFam" id="3.10.20.90:FF:000298">
    <property type="entry name" value="BAG family molecular chaperone regulator 1"/>
    <property type="match status" value="1"/>
</dbReference>
<dbReference type="OrthoDB" id="417450at2759"/>
<name>A0A843XQ67_COLES</name>
<evidence type="ECO:0000256" key="3">
    <source>
        <dbReference type="SAM" id="MobiDB-lite"/>
    </source>
</evidence>
<dbReference type="PROSITE" id="PS50053">
    <property type="entry name" value="UBIQUITIN_2"/>
    <property type="match status" value="1"/>
</dbReference>
<dbReference type="SUPFAM" id="SSF54236">
    <property type="entry name" value="Ubiquitin-like"/>
    <property type="match status" value="1"/>
</dbReference>
<sequence length="329" mass="36542">MMKMVTKAPSFGPTKEAAYFAASPKSGGSPPPEDVEWETRPGGMLVQKRNPDAAAGPPAPTIRVRVKYGAAHHEIYLSSQASFGELKKLLTERTGLHPQDQKLLFKGKEKESAAFLDISGVKDRSKVVLVEDSTAQARRFLEMRKAAKMEKAAKSISQISLEVDKLATKVSQLESIVAKGKRVTEGDVVAVIEELMNQLLKLDGVAADGDVKLQRRVQVRRVQKYVETLDVIKIKNSTPRGNTQMQPPLPLPKQQQQHSRPHHYQQQQPRQQQHQEVRQKVHQPPVTVTTNWETFDLLSGPPSTSTPPTFAPVAPTAAAPIARFEWELF</sequence>
<dbReference type="InterPro" id="IPR036533">
    <property type="entry name" value="BAG_dom_sf"/>
</dbReference>
<dbReference type="Gene3D" id="1.20.58.120">
    <property type="entry name" value="BAG domain"/>
    <property type="match status" value="1"/>
</dbReference>
<evidence type="ECO:0000313" key="7">
    <source>
        <dbReference type="Proteomes" id="UP000652761"/>
    </source>
</evidence>
<dbReference type="Gene3D" id="3.10.20.90">
    <property type="entry name" value="Phosphatidylinositol 3-kinase Catalytic Subunit, Chain A, domain 1"/>
    <property type="match status" value="1"/>
</dbReference>
<dbReference type="GO" id="GO:0000774">
    <property type="term" value="F:adenyl-nucleotide exchange factor activity"/>
    <property type="evidence" value="ECO:0007669"/>
    <property type="project" value="TreeGrafter"/>
</dbReference>
<dbReference type="Pfam" id="PF00240">
    <property type="entry name" value="ubiquitin"/>
    <property type="match status" value="1"/>
</dbReference>
<dbReference type="PANTHER" id="PTHR12329">
    <property type="entry name" value="BCL2-ASSOCIATED ATHANOGENE"/>
    <property type="match status" value="1"/>
</dbReference>
<dbReference type="InterPro" id="IPR000626">
    <property type="entry name" value="Ubiquitin-like_dom"/>
</dbReference>
<evidence type="ECO:0000259" key="5">
    <source>
        <dbReference type="PROSITE" id="PS51035"/>
    </source>
</evidence>
<dbReference type="InterPro" id="IPR029071">
    <property type="entry name" value="Ubiquitin-like_domsf"/>
</dbReference>
<dbReference type="Pfam" id="PF02179">
    <property type="entry name" value="BAG"/>
    <property type="match status" value="1"/>
</dbReference>
<dbReference type="PANTHER" id="PTHR12329:SF11">
    <property type="entry name" value="BAG FAMILY MOLECULAR CHAPERONE REGULATOR 1"/>
    <property type="match status" value="1"/>
</dbReference>
<evidence type="ECO:0000256" key="2">
    <source>
        <dbReference type="ARBA" id="ARBA00058673"/>
    </source>
</evidence>
<dbReference type="Proteomes" id="UP000652761">
    <property type="component" value="Unassembled WGS sequence"/>
</dbReference>
<dbReference type="InterPro" id="IPR003103">
    <property type="entry name" value="BAG_domain"/>
</dbReference>
<dbReference type="SUPFAM" id="SSF63491">
    <property type="entry name" value="BAG domain"/>
    <property type="match status" value="1"/>
</dbReference>
<dbReference type="InterPro" id="IPR039773">
    <property type="entry name" value="BAG_chaperone_regulator"/>
</dbReference>
<organism evidence="6 7">
    <name type="scientific">Colocasia esculenta</name>
    <name type="common">Wild taro</name>
    <name type="synonym">Arum esculentum</name>
    <dbReference type="NCBI Taxonomy" id="4460"/>
    <lineage>
        <taxon>Eukaryota</taxon>
        <taxon>Viridiplantae</taxon>
        <taxon>Streptophyta</taxon>
        <taxon>Embryophyta</taxon>
        <taxon>Tracheophyta</taxon>
        <taxon>Spermatophyta</taxon>
        <taxon>Magnoliopsida</taxon>
        <taxon>Liliopsida</taxon>
        <taxon>Araceae</taxon>
        <taxon>Aroideae</taxon>
        <taxon>Colocasieae</taxon>
        <taxon>Colocasia</taxon>
    </lineage>
</organism>
<comment type="function">
    <text evidence="2">Co-chaperone that regulates diverse cellular pathways, such as programmed cell death and stress responses.</text>
</comment>
<evidence type="ECO:0000256" key="1">
    <source>
        <dbReference type="ARBA" id="ARBA00023186"/>
    </source>
</evidence>
<protein>
    <recommendedName>
        <fullName evidence="8">BAG family molecular chaperone regulator 1</fullName>
    </recommendedName>
</protein>
<feature type="domain" description="Ubiquitin-like" evidence="4">
    <location>
        <begin position="60"/>
        <end position="130"/>
    </location>
</feature>
<proteinExistence type="predicted"/>
<dbReference type="EMBL" id="NMUH01011047">
    <property type="protein sequence ID" value="MQM21446.1"/>
    <property type="molecule type" value="Genomic_DNA"/>
</dbReference>
<feature type="compositionally biased region" description="Low complexity" evidence="3">
    <location>
        <begin position="252"/>
        <end position="272"/>
    </location>
</feature>
<keyword evidence="1" id="KW-0143">Chaperone</keyword>
<keyword evidence="7" id="KW-1185">Reference proteome</keyword>
<evidence type="ECO:0000313" key="6">
    <source>
        <dbReference type="EMBL" id="MQM21446.1"/>
    </source>
</evidence>
<dbReference type="GO" id="GO:0005737">
    <property type="term" value="C:cytoplasm"/>
    <property type="evidence" value="ECO:0007669"/>
    <property type="project" value="TreeGrafter"/>
</dbReference>